<comment type="caution">
    <text evidence="3">The sequence shown here is derived from an EMBL/GenBank/DDBJ whole genome shotgun (WGS) entry which is preliminary data.</text>
</comment>
<sequence>MVERDALRPSGDRRAPTAANTSAMGAGLAGTRVPNHQVSSALAMASLELEYLSASFMVDAADFFDACRPSWKWPNLTSLALTSQLLTPDRHWAAMIDKMLQAAAAAGIEMPRLETMEIWNGGEGLAALFRYQSGRCSSIYWTC</sequence>
<dbReference type="InterPro" id="IPR046676">
    <property type="entry name" value="DUF6546"/>
</dbReference>
<feature type="domain" description="DUF6546" evidence="2">
    <location>
        <begin position="28"/>
        <end position="141"/>
    </location>
</feature>
<dbReference type="Proteomes" id="UP001172101">
    <property type="component" value="Unassembled WGS sequence"/>
</dbReference>
<evidence type="ECO:0000313" key="3">
    <source>
        <dbReference type="EMBL" id="KAK0709070.1"/>
    </source>
</evidence>
<name>A0AA40DMX4_9PEZI</name>
<evidence type="ECO:0000256" key="1">
    <source>
        <dbReference type="SAM" id="MobiDB-lite"/>
    </source>
</evidence>
<feature type="compositionally biased region" description="Basic and acidic residues" evidence="1">
    <location>
        <begin position="1"/>
        <end position="15"/>
    </location>
</feature>
<dbReference type="EMBL" id="JAUIRO010000006">
    <property type="protein sequence ID" value="KAK0709070.1"/>
    <property type="molecule type" value="Genomic_DNA"/>
</dbReference>
<proteinExistence type="predicted"/>
<gene>
    <name evidence="3" type="ORF">B0T26DRAFT_804870</name>
</gene>
<evidence type="ECO:0000313" key="4">
    <source>
        <dbReference type="Proteomes" id="UP001172101"/>
    </source>
</evidence>
<dbReference type="AlphaFoldDB" id="A0AA40DMX4"/>
<dbReference type="RefSeq" id="XP_060292374.1">
    <property type="nucleotide sequence ID" value="XM_060447140.1"/>
</dbReference>
<evidence type="ECO:0000259" key="2">
    <source>
        <dbReference type="Pfam" id="PF20183"/>
    </source>
</evidence>
<dbReference type="Pfam" id="PF20183">
    <property type="entry name" value="DUF6546"/>
    <property type="match status" value="1"/>
</dbReference>
<keyword evidence="4" id="KW-1185">Reference proteome</keyword>
<accession>A0AA40DMX4</accession>
<dbReference type="GeneID" id="85330410"/>
<reference evidence="3" key="1">
    <citation type="submission" date="2023-06" db="EMBL/GenBank/DDBJ databases">
        <title>Genome-scale phylogeny and comparative genomics of the fungal order Sordariales.</title>
        <authorList>
            <consortium name="Lawrence Berkeley National Laboratory"/>
            <person name="Hensen N."/>
            <person name="Bonometti L."/>
            <person name="Westerberg I."/>
            <person name="Brannstrom I.O."/>
            <person name="Guillou S."/>
            <person name="Cros-Aarteil S."/>
            <person name="Calhoun S."/>
            <person name="Haridas S."/>
            <person name="Kuo A."/>
            <person name="Mondo S."/>
            <person name="Pangilinan J."/>
            <person name="Riley R."/>
            <person name="LaButti K."/>
            <person name="Andreopoulos B."/>
            <person name="Lipzen A."/>
            <person name="Chen C."/>
            <person name="Yanf M."/>
            <person name="Daum C."/>
            <person name="Ng V."/>
            <person name="Clum A."/>
            <person name="Steindorff A."/>
            <person name="Ohm R."/>
            <person name="Martin F."/>
            <person name="Silar P."/>
            <person name="Natvig D."/>
            <person name="Lalanne C."/>
            <person name="Gautier V."/>
            <person name="Ament-velasquez S.L."/>
            <person name="Kruys A."/>
            <person name="Hutchinson M.I."/>
            <person name="Powell A.J."/>
            <person name="Barry K."/>
            <person name="Miller A.N."/>
            <person name="Grigoriev I.V."/>
            <person name="Debuchy R."/>
            <person name="Gladieux P."/>
            <person name="Thoren M.H."/>
            <person name="Johannesson H."/>
        </authorList>
    </citation>
    <scope>NUCLEOTIDE SEQUENCE</scope>
    <source>
        <strain evidence="3">SMH2392-1A</strain>
    </source>
</reference>
<protein>
    <recommendedName>
        <fullName evidence="2">DUF6546 domain-containing protein</fullName>
    </recommendedName>
</protein>
<organism evidence="3 4">
    <name type="scientific">Lasiosphaeria miniovina</name>
    <dbReference type="NCBI Taxonomy" id="1954250"/>
    <lineage>
        <taxon>Eukaryota</taxon>
        <taxon>Fungi</taxon>
        <taxon>Dikarya</taxon>
        <taxon>Ascomycota</taxon>
        <taxon>Pezizomycotina</taxon>
        <taxon>Sordariomycetes</taxon>
        <taxon>Sordariomycetidae</taxon>
        <taxon>Sordariales</taxon>
        <taxon>Lasiosphaeriaceae</taxon>
        <taxon>Lasiosphaeria</taxon>
    </lineage>
</organism>
<feature type="region of interest" description="Disordered" evidence="1">
    <location>
        <begin position="1"/>
        <end position="30"/>
    </location>
</feature>